<dbReference type="PANTHER" id="PTHR13274:SF2">
    <property type="entry name" value="SMALL RIBOSOMAL SUBUNIT PROTEIN MS25"/>
    <property type="match status" value="1"/>
</dbReference>
<dbReference type="GO" id="GO:1990904">
    <property type="term" value="C:ribonucleoprotein complex"/>
    <property type="evidence" value="ECO:0007669"/>
    <property type="project" value="UniProtKB-KW"/>
</dbReference>
<reference evidence="7" key="1">
    <citation type="submission" date="2022-10" db="EMBL/GenBank/DDBJ databases">
        <title>Determination and structural analysis of whole genome sequence of Sarocladium strictum F4-1.</title>
        <authorList>
            <person name="Hu L."/>
            <person name="Jiang Y."/>
        </authorList>
    </citation>
    <scope>NUCLEOTIDE SEQUENCE</scope>
    <source>
        <strain evidence="7">F4-1</strain>
    </source>
</reference>
<accession>A0AA39GGC2</accession>
<feature type="compositionally biased region" description="Basic and acidic residues" evidence="5">
    <location>
        <begin position="166"/>
        <end position="195"/>
    </location>
</feature>
<dbReference type="SMART" id="SM00916">
    <property type="entry name" value="L51_S25_CI-B8"/>
    <property type="match status" value="1"/>
</dbReference>
<dbReference type="InterPro" id="IPR007741">
    <property type="entry name" value="Ribosomal_mL43/mS25/NADH_DH"/>
</dbReference>
<feature type="region of interest" description="Disordered" evidence="5">
    <location>
        <begin position="166"/>
        <end position="205"/>
    </location>
</feature>
<keyword evidence="3" id="KW-0496">Mitochondrion</keyword>
<keyword evidence="8" id="KW-1185">Reference proteome</keyword>
<dbReference type="Proteomes" id="UP001175261">
    <property type="component" value="Unassembled WGS sequence"/>
</dbReference>
<dbReference type="Pfam" id="PF05047">
    <property type="entry name" value="L51_S25_CI-B8"/>
    <property type="match status" value="1"/>
</dbReference>
<evidence type="ECO:0000256" key="5">
    <source>
        <dbReference type="SAM" id="MobiDB-lite"/>
    </source>
</evidence>
<evidence type="ECO:0000313" key="8">
    <source>
        <dbReference type="Proteomes" id="UP001175261"/>
    </source>
</evidence>
<name>A0AA39GGC2_SARSR</name>
<dbReference type="AlphaFoldDB" id="A0AA39GGC2"/>
<keyword evidence="2" id="KW-0689">Ribosomal protein</keyword>
<keyword evidence="4" id="KW-0687">Ribonucleoprotein</keyword>
<dbReference type="InterPro" id="IPR036249">
    <property type="entry name" value="Thioredoxin-like_sf"/>
</dbReference>
<dbReference type="GO" id="GO:0003735">
    <property type="term" value="F:structural constituent of ribosome"/>
    <property type="evidence" value="ECO:0007669"/>
    <property type="project" value="InterPro"/>
</dbReference>
<gene>
    <name evidence="7" type="ORF">NLU13_6351</name>
</gene>
<dbReference type="GO" id="GO:0005739">
    <property type="term" value="C:mitochondrion"/>
    <property type="evidence" value="ECO:0007669"/>
    <property type="project" value="UniProtKB-SubCell"/>
</dbReference>
<feature type="domain" description="Ribosomal protein/NADH dehydrogenase" evidence="6">
    <location>
        <begin position="41"/>
        <end position="147"/>
    </location>
</feature>
<evidence type="ECO:0000313" key="7">
    <source>
        <dbReference type="EMBL" id="KAK0386516.1"/>
    </source>
</evidence>
<evidence type="ECO:0000256" key="1">
    <source>
        <dbReference type="ARBA" id="ARBA00004173"/>
    </source>
</evidence>
<protein>
    <recommendedName>
        <fullName evidence="6">Ribosomal protein/NADH dehydrogenase domain-containing protein</fullName>
    </recommendedName>
</protein>
<comment type="subcellular location">
    <subcellularLocation>
        <location evidence="1">Mitochondrion</location>
    </subcellularLocation>
</comment>
<proteinExistence type="predicted"/>
<evidence type="ECO:0000256" key="4">
    <source>
        <dbReference type="ARBA" id="ARBA00023274"/>
    </source>
</evidence>
<dbReference type="SUPFAM" id="SSF52833">
    <property type="entry name" value="Thioredoxin-like"/>
    <property type="match status" value="1"/>
</dbReference>
<organism evidence="7 8">
    <name type="scientific">Sarocladium strictum</name>
    <name type="common">Black bundle disease fungus</name>
    <name type="synonym">Acremonium strictum</name>
    <dbReference type="NCBI Taxonomy" id="5046"/>
    <lineage>
        <taxon>Eukaryota</taxon>
        <taxon>Fungi</taxon>
        <taxon>Dikarya</taxon>
        <taxon>Ascomycota</taxon>
        <taxon>Pezizomycotina</taxon>
        <taxon>Sordariomycetes</taxon>
        <taxon>Hypocreomycetidae</taxon>
        <taxon>Hypocreales</taxon>
        <taxon>Sarocladiaceae</taxon>
        <taxon>Sarocladium</taxon>
    </lineage>
</organism>
<dbReference type="EMBL" id="JAPDFR010000005">
    <property type="protein sequence ID" value="KAK0386516.1"/>
    <property type="molecule type" value="Genomic_DNA"/>
</dbReference>
<dbReference type="InterPro" id="IPR040049">
    <property type="entry name" value="Ribosomal_mS25/mL61"/>
</dbReference>
<evidence type="ECO:0000256" key="3">
    <source>
        <dbReference type="ARBA" id="ARBA00023128"/>
    </source>
</evidence>
<evidence type="ECO:0000259" key="6">
    <source>
        <dbReference type="SMART" id="SM00916"/>
    </source>
</evidence>
<evidence type="ECO:0000256" key="2">
    <source>
        <dbReference type="ARBA" id="ARBA00022980"/>
    </source>
</evidence>
<dbReference type="GO" id="GO:0005840">
    <property type="term" value="C:ribosome"/>
    <property type="evidence" value="ECO:0007669"/>
    <property type="project" value="UniProtKB-KW"/>
</dbReference>
<feature type="compositionally biased region" description="Polar residues" evidence="5">
    <location>
        <begin position="92"/>
        <end position="109"/>
    </location>
</feature>
<feature type="region of interest" description="Disordered" evidence="5">
    <location>
        <begin position="92"/>
        <end position="118"/>
    </location>
</feature>
<dbReference type="PANTHER" id="PTHR13274">
    <property type="entry name" value="MITOCHONDRIAL RIBOSOMAL PROTEIN S25"/>
    <property type="match status" value="1"/>
</dbReference>
<sequence>MVRSIGERVHLLRQLIKLKCGPGAAILPPEVTRIHMDFALKMGGGHMGPRKFLREQLPRLKYHNPSIPMIVNRHNVNSRSPIMTIYFRKPDASSSETFTPASQPTSSVRDLSPAQPPTDFERTVTIEMKDKHSSHILDYFIAETRATPVQPTAEDIAEMKYLDATKKQGGLDRERMKRDRMELKKEQDMLKRAREAAGMSDSDGM</sequence>
<comment type="caution">
    <text evidence="7">The sequence shown here is derived from an EMBL/GenBank/DDBJ whole genome shotgun (WGS) entry which is preliminary data.</text>
</comment>